<reference evidence="1" key="1">
    <citation type="submission" date="2019-05" db="EMBL/GenBank/DDBJ databases">
        <title>Whole genome sequencing of Pseudanabaena catenata USMAC16.</title>
        <authorList>
            <person name="Khan Z."/>
            <person name="Omar W.M."/>
            <person name="Convey P."/>
            <person name="Merican F."/>
            <person name="Najimudin N."/>
        </authorList>
    </citation>
    <scope>NUCLEOTIDE SEQUENCE</scope>
    <source>
        <strain evidence="1">USMAC16</strain>
    </source>
</reference>
<evidence type="ECO:0000313" key="1">
    <source>
        <dbReference type="EMBL" id="MDG3497292.1"/>
    </source>
</evidence>
<feature type="non-terminal residue" evidence="1">
    <location>
        <position position="1"/>
    </location>
</feature>
<name>A0A9X4RK88_9CYAN</name>
<keyword evidence="2" id="KW-1185">Reference proteome</keyword>
<organism evidence="1 2">
    <name type="scientific">Pseudanabaena catenata USMAC16</name>
    <dbReference type="NCBI Taxonomy" id="1855837"/>
    <lineage>
        <taxon>Bacteria</taxon>
        <taxon>Bacillati</taxon>
        <taxon>Cyanobacteriota</taxon>
        <taxon>Cyanophyceae</taxon>
        <taxon>Pseudanabaenales</taxon>
        <taxon>Pseudanabaenaceae</taxon>
        <taxon>Pseudanabaena</taxon>
    </lineage>
</organism>
<gene>
    <name evidence="1" type="ORF">FEV09_22405</name>
</gene>
<protein>
    <submittedName>
        <fullName evidence="1">Uncharacterized protein</fullName>
    </submittedName>
</protein>
<dbReference type="RefSeq" id="WP_009629511.1">
    <property type="nucleotide sequence ID" value="NZ_VBTY01000320.1"/>
</dbReference>
<evidence type="ECO:0000313" key="2">
    <source>
        <dbReference type="Proteomes" id="UP001152872"/>
    </source>
</evidence>
<dbReference type="Proteomes" id="UP001152872">
    <property type="component" value="Unassembled WGS sequence"/>
</dbReference>
<sequence>AFAAFIDRHILATVQQCFGRKAGDRFNQGDVIYFLSDFDLGDIPHTLIKSGDITPDAMSNLELLQLKVSQVINSVTDGGFDLLNASERQLCEYFGIKRGVLLYHFDWIKLLLDNLYNQLIQCPRENLVSLTDSQDLEVVELWAGATELFLAEEIPIKETLIGIFEFFMQHIPTYLHTYVISMLSTDARYKLFSNLSLLAVSE</sequence>
<comment type="caution">
    <text evidence="1">The sequence shown here is derived from an EMBL/GenBank/DDBJ whole genome shotgun (WGS) entry which is preliminary data.</text>
</comment>
<accession>A0A9X4RK88</accession>
<proteinExistence type="predicted"/>
<dbReference type="EMBL" id="VBTY01000320">
    <property type="protein sequence ID" value="MDG3497292.1"/>
    <property type="molecule type" value="Genomic_DNA"/>
</dbReference>
<dbReference type="AlphaFoldDB" id="A0A9X4RK88"/>